<gene>
    <name evidence="2" type="ORF">CYY_001818</name>
</gene>
<dbReference type="PANTHER" id="PTHR31550">
    <property type="entry name" value="ANKYRIN REPEAT PROTEIN-RELATED-RELATED"/>
    <property type="match status" value="1"/>
</dbReference>
<comment type="caution">
    <text evidence="2">The sequence shown here is derived from an EMBL/GenBank/DDBJ whole genome shotgun (WGS) entry which is preliminary data.</text>
</comment>
<dbReference type="SUPFAM" id="SSF48403">
    <property type="entry name" value="Ankyrin repeat"/>
    <property type="match status" value="1"/>
</dbReference>
<name>A0A8J4PZF8_9MYCE</name>
<feature type="region of interest" description="Disordered" evidence="1">
    <location>
        <begin position="207"/>
        <end position="229"/>
    </location>
</feature>
<accession>A0A8J4PZF8</accession>
<dbReference type="Proteomes" id="UP000695562">
    <property type="component" value="Unassembled WGS sequence"/>
</dbReference>
<dbReference type="InterPro" id="IPR036770">
    <property type="entry name" value="Ankyrin_rpt-contain_sf"/>
</dbReference>
<proteinExistence type="predicted"/>
<evidence type="ECO:0000313" key="3">
    <source>
        <dbReference type="Proteomes" id="UP000695562"/>
    </source>
</evidence>
<sequence>MNKSKNNSTSNTDSSNNNNNSNNKNLSKQLFDLVFHNKFLSKKVFGYNKGDYRYKDIFSVDWIIDRGYFGLLKDKVKLNEKLHLKDPYCLFKIKDLQLFKLVFSRYSFYFVIEFPIQLYTAVQYQHYDIFKYLISLGYRGEFKKCYCVAWRDGQYQLVNYLLEIDHDIDRSLVLSNIIYSIKYKQKDTLSRLLDKYLLFNSINRNSSDDSNDGDDKGNRHGRHKTTSRSDEFDSIFDNSNNIDDERFYHYIYREVIGCGDIEIFKILNLYIPIRFDLDNWFRLGKENQNLVIYLLETYKGMISTQLIIDQLKTGSQHSYHRIKLVFYMLENSMISLKDYNLLRVEIVKSALVVHDWETVNQFRVKDEKMDFKSKILSDIDNWNSSLGRVKELHDLGVSIPETSVHQAIRDDNLEIYKYLCNKTVYRGGVNQHRKDVQRHRIAIVNRSAKILQFQMAQDNLNFDCDEIARSWSVADMNILALFALDQYPKIQAKYHELQCKLSIRQHNAACFKWNYSMVETRFPDKINMVSIEFYKEAIRESCVEILMFLIQEKKLPSLVENGVLVLAKTTQVVDILLEAGHVIKSSVYDALSTKRRLPNFNILEYVLSKSPNTTLNNIDTLLNISLCDKLPHHFHLLLRHHLLHTPPKLVTPSLITMISKEATWKHIEYFNQLTPNLDFSNSLFLACMESGNLDALEYLVRVNPSIPISVSKHSICNLFTVKPMVFSVLRNGMDPESFNEFIDRFTKANEFIEYVQLDKYLASLRYTPMLKKLKVV</sequence>
<organism evidence="2 3">
    <name type="scientific">Polysphondylium violaceum</name>
    <dbReference type="NCBI Taxonomy" id="133409"/>
    <lineage>
        <taxon>Eukaryota</taxon>
        <taxon>Amoebozoa</taxon>
        <taxon>Evosea</taxon>
        <taxon>Eumycetozoa</taxon>
        <taxon>Dictyostelia</taxon>
        <taxon>Dictyosteliales</taxon>
        <taxon>Dictyosteliaceae</taxon>
        <taxon>Polysphondylium</taxon>
    </lineage>
</organism>
<evidence type="ECO:0000313" key="2">
    <source>
        <dbReference type="EMBL" id="KAF2076851.1"/>
    </source>
</evidence>
<evidence type="ECO:0008006" key="4">
    <source>
        <dbReference type="Google" id="ProtNLM"/>
    </source>
</evidence>
<dbReference type="OrthoDB" id="24429at2759"/>
<dbReference type="EMBL" id="AJWJ01000046">
    <property type="protein sequence ID" value="KAF2076851.1"/>
    <property type="molecule type" value="Genomic_DNA"/>
</dbReference>
<protein>
    <recommendedName>
        <fullName evidence="4">Ankyrin repeat-containing protein</fullName>
    </recommendedName>
</protein>
<evidence type="ECO:0000256" key="1">
    <source>
        <dbReference type="SAM" id="MobiDB-lite"/>
    </source>
</evidence>
<reference evidence="2" key="1">
    <citation type="submission" date="2020-01" db="EMBL/GenBank/DDBJ databases">
        <title>Development of genomics and gene disruption for Polysphondylium violaceum indicates a role for the polyketide synthase stlB in stalk morphogenesis.</title>
        <authorList>
            <person name="Narita B."/>
            <person name="Kawabe Y."/>
            <person name="Kin K."/>
            <person name="Saito T."/>
            <person name="Gibbs R."/>
            <person name="Kuspa A."/>
            <person name="Muzny D."/>
            <person name="Queller D."/>
            <person name="Richards S."/>
            <person name="Strassman J."/>
            <person name="Sucgang R."/>
            <person name="Worley K."/>
            <person name="Schaap P."/>
        </authorList>
    </citation>
    <scope>NUCLEOTIDE SEQUENCE</scope>
    <source>
        <strain evidence="2">QSvi11</strain>
    </source>
</reference>
<keyword evidence="3" id="KW-1185">Reference proteome</keyword>
<feature type="region of interest" description="Disordered" evidence="1">
    <location>
        <begin position="1"/>
        <end position="23"/>
    </location>
</feature>
<dbReference type="AlphaFoldDB" id="A0A8J4PZF8"/>
<dbReference type="PANTHER" id="PTHR31550:SF10">
    <property type="entry name" value="PROTEIN KINASE DOMAIN-CONTAINING PROTEIN"/>
    <property type="match status" value="1"/>
</dbReference>